<dbReference type="Gene3D" id="3.90.1150.10">
    <property type="entry name" value="Aspartate Aminotransferase, domain 1"/>
    <property type="match status" value="1"/>
</dbReference>
<dbReference type="NCBIfam" id="TIGR01821">
    <property type="entry name" value="5aminolev_synth"/>
    <property type="match status" value="1"/>
</dbReference>
<evidence type="ECO:0000256" key="2">
    <source>
        <dbReference type="ARBA" id="ARBA00005029"/>
    </source>
</evidence>
<evidence type="ECO:0000256" key="11">
    <source>
        <dbReference type="ARBA" id="ARBA00032773"/>
    </source>
</evidence>
<accession>A0A7D9K100</accession>
<evidence type="ECO:0000256" key="7">
    <source>
        <dbReference type="ARBA" id="ARBA00023133"/>
    </source>
</evidence>
<evidence type="ECO:0000256" key="6">
    <source>
        <dbReference type="ARBA" id="ARBA00022898"/>
    </source>
</evidence>
<keyword evidence="16" id="KW-1185">Reference proteome</keyword>
<dbReference type="GO" id="GO:0003870">
    <property type="term" value="F:5-aminolevulinate synthase activity"/>
    <property type="evidence" value="ECO:0007669"/>
    <property type="project" value="UniProtKB-EC"/>
</dbReference>
<dbReference type="SUPFAM" id="SSF53383">
    <property type="entry name" value="PLP-dependent transferases"/>
    <property type="match status" value="1"/>
</dbReference>
<dbReference type="GO" id="GO:0005739">
    <property type="term" value="C:mitochondrion"/>
    <property type="evidence" value="ECO:0007669"/>
    <property type="project" value="TreeGrafter"/>
</dbReference>
<dbReference type="UniPathway" id="UPA00251">
    <property type="reaction ID" value="UER00375"/>
</dbReference>
<dbReference type="EMBL" id="CACRXK020024580">
    <property type="protein sequence ID" value="CAB4038786.1"/>
    <property type="molecule type" value="Genomic_DNA"/>
</dbReference>
<comment type="pathway">
    <text evidence="2">Porphyrin-containing compound metabolism; protoporphyrin-IX biosynthesis; 5-aminolevulinate from glycine: step 1/1.</text>
</comment>
<sequence>MESVRETMEEYGVGAGGTRNISGNSKFHGMLEERLAKLHQKEAGLVFTSCYVANDTTLYTLGKLLPGCHIFSDAGNHASMIQGILNSGAKKHVFRHNDPEHLEELLQKVDPDLPKIVAFETVHSMDGSICPLEELCDVARKYGALTFVDEVHAVGMYGAHGAGVGEERRLLDRMDIITGTLGKAFGLVGGYIVGSAKLVDTVRSYGSGFIFTTSLPPMVIRGAITSIDVLAGEEGVRLRELHQRNTKMLRNRIIQAGIPVIYAPSHIIPVHVGDPEKCTQISNDLMKHYNIYVQSINYPTVARGEERLRIAPTPHHTPEMMDEFVDALDEIWKANDLPKMWPVCNNSCGCQAQCDTAKQQGLISEHYALPLAVSA</sequence>
<evidence type="ECO:0000313" key="15">
    <source>
        <dbReference type="EMBL" id="CAB4038786.1"/>
    </source>
</evidence>
<evidence type="ECO:0000256" key="12">
    <source>
        <dbReference type="ARBA" id="ARBA00049013"/>
    </source>
</evidence>
<dbReference type="PANTHER" id="PTHR13693:SF102">
    <property type="entry name" value="2-AMINO-3-KETOBUTYRATE COENZYME A LIGASE, MITOCHONDRIAL"/>
    <property type="match status" value="1"/>
</dbReference>
<evidence type="ECO:0000256" key="3">
    <source>
        <dbReference type="ARBA" id="ARBA00008392"/>
    </source>
</evidence>
<organism evidence="15 16">
    <name type="scientific">Paramuricea clavata</name>
    <name type="common">Red gorgonian</name>
    <name type="synonym">Violescent sea-whip</name>
    <dbReference type="NCBI Taxonomy" id="317549"/>
    <lineage>
        <taxon>Eukaryota</taxon>
        <taxon>Metazoa</taxon>
        <taxon>Cnidaria</taxon>
        <taxon>Anthozoa</taxon>
        <taxon>Octocorallia</taxon>
        <taxon>Malacalcyonacea</taxon>
        <taxon>Plexauridae</taxon>
        <taxon>Paramuricea</taxon>
    </lineage>
</organism>
<dbReference type="CDD" id="cd06454">
    <property type="entry name" value="KBL_like"/>
    <property type="match status" value="1"/>
</dbReference>
<dbReference type="InterPro" id="IPR015422">
    <property type="entry name" value="PyrdxlP-dep_Trfase_small"/>
</dbReference>
<comment type="catalytic activity">
    <reaction evidence="12">
        <text>succinyl-CoA + glycine + H(+) = 5-aminolevulinate + CO2 + CoA</text>
        <dbReference type="Rhea" id="RHEA:12921"/>
        <dbReference type="ChEBI" id="CHEBI:15378"/>
        <dbReference type="ChEBI" id="CHEBI:16526"/>
        <dbReference type="ChEBI" id="CHEBI:57287"/>
        <dbReference type="ChEBI" id="CHEBI:57292"/>
        <dbReference type="ChEBI" id="CHEBI:57305"/>
        <dbReference type="ChEBI" id="CHEBI:356416"/>
        <dbReference type="EC" id="2.3.1.37"/>
    </reaction>
    <physiologicalReaction direction="left-to-right" evidence="12">
        <dbReference type="Rhea" id="RHEA:12922"/>
    </physiologicalReaction>
</comment>
<dbReference type="InterPro" id="IPR004839">
    <property type="entry name" value="Aminotransferase_I/II_large"/>
</dbReference>
<keyword evidence="5" id="KW-0808">Transferase</keyword>
<dbReference type="PROSITE" id="PS00599">
    <property type="entry name" value="AA_TRANSFER_CLASS_2"/>
    <property type="match status" value="1"/>
</dbReference>
<dbReference type="EC" id="2.3.1.37" evidence="4"/>
<evidence type="ECO:0000256" key="1">
    <source>
        <dbReference type="ARBA" id="ARBA00001933"/>
    </source>
</evidence>
<evidence type="ECO:0000256" key="4">
    <source>
        <dbReference type="ARBA" id="ARBA00013257"/>
    </source>
</evidence>
<comment type="cofactor">
    <cofactor evidence="1 13">
        <name>pyridoxal 5'-phosphate</name>
        <dbReference type="ChEBI" id="CHEBI:597326"/>
    </cofactor>
</comment>
<dbReference type="OrthoDB" id="10263824at2759"/>
<keyword evidence="6 13" id="KW-0663">Pyridoxal phosphate</keyword>
<evidence type="ECO:0000256" key="10">
    <source>
        <dbReference type="ARBA" id="ARBA00031945"/>
    </source>
</evidence>
<evidence type="ECO:0000256" key="9">
    <source>
        <dbReference type="ARBA" id="ARBA00031691"/>
    </source>
</evidence>
<dbReference type="PANTHER" id="PTHR13693">
    <property type="entry name" value="CLASS II AMINOTRANSFERASE/8-AMINO-7-OXONONANOATE SYNTHASE"/>
    <property type="match status" value="1"/>
</dbReference>
<name>A0A7D9K100_PARCT</name>
<evidence type="ECO:0000256" key="8">
    <source>
        <dbReference type="ARBA" id="ARBA00023315"/>
    </source>
</evidence>
<dbReference type="InterPro" id="IPR015424">
    <property type="entry name" value="PyrdxlP-dep_Trfase"/>
</dbReference>
<keyword evidence="8" id="KW-0012">Acyltransferase</keyword>
<dbReference type="GO" id="GO:0030170">
    <property type="term" value="F:pyridoxal phosphate binding"/>
    <property type="evidence" value="ECO:0007669"/>
    <property type="project" value="InterPro"/>
</dbReference>
<comment type="caution">
    <text evidence="15">The sequence shown here is derived from an EMBL/GenBank/DDBJ whole genome shotgun (WGS) entry which is preliminary data.</text>
</comment>
<dbReference type="Proteomes" id="UP001152795">
    <property type="component" value="Unassembled WGS sequence"/>
</dbReference>
<feature type="domain" description="Aminotransferase class I/classII large" evidence="14">
    <location>
        <begin position="2"/>
        <end position="328"/>
    </location>
</feature>
<evidence type="ECO:0000256" key="13">
    <source>
        <dbReference type="RuleBase" id="RU003693"/>
    </source>
</evidence>
<evidence type="ECO:0000313" key="16">
    <source>
        <dbReference type="Proteomes" id="UP001152795"/>
    </source>
</evidence>
<evidence type="ECO:0000256" key="5">
    <source>
        <dbReference type="ARBA" id="ARBA00022679"/>
    </source>
</evidence>
<gene>
    <name evidence="15" type="ORF">PACLA_8A035523</name>
</gene>
<evidence type="ECO:0000259" key="14">
    <source>
        <dbReference type="Pfam" id="PF00155"/>
    </source>
</evidence>
<dbReference type="InterPro" id="IPR010961">
    <property type="entry name" value="4pyrrol_synth_NH2levulA_synth"/>
</dbReference>
<protein>
    <recommendedName>
        <fullName evidence="4">5-aminolevulinate synthase</fullName>
        <ecNumber evidence="4">2.3.1.37</ecNumber>
    </recommendedName>
    <alternativeName>
        <fullName evidence="9">5-aminolevulinic acid synthase</fullName>
    </alternativeName>
    <alternativeName>
        <fullName evidence="10">Delta-ALA synthase</fullName>
    </alternativeName>
    <alternativeName>
        <fullName evidence="11">Delta-aminolevulinate synthase</fullName>
    </alternativeName>
</protein>
<dbReference type="GO" id="GO:0006782">
    <property type="term" value="P:protoporphyrinogen IX biosynthetic process"/>
    <property type="evidence" value="ECO:0007669"/>
    <property type="project" value="UniProtKB-UniPathway"/>
</dbReference>
<dbReference type="FunFam" id="3.40.640.10:FF:000006">
    <property type="entry name" value="5-aminolevulinate synthase, mitochondrial"/>
    <property type="match status" value="1"/>
</dbReference>
<dbReference type="InterPro" id="IPR001917">
    <property type="entry name" value="Aminotrans_II_pyridoxalP_BS"/>
</dbReference>
<dbReference type="AlphaFoldDB" id="A0A7D9K100"/>
<dbReference type="InterPro" id="IPR015421">
    <property type="entry name" value="PyrdxlP-dep_Trfase_major"/>
</dbReference>
<dbReference type="InterPro" id="IPR050087">
    <property type="entry name" value="AON_synthase_class-II"/>
</dbReference>
<proteinExistence type="inferred from homology"/>
<dbReference type="Pfam" id="PF00155">
    <property type="entry name" value="Aminotran_1_2"/>
    <property type="match status" value="1"/>
</dbReference>
<reference evidence="15" key="1">
    <citation type="submission" date="2020-04" db="EMBL/GenBank/DDBJ databases">
        <authorList>
            <person name="Alioto T."/>
            <person name="Alioto T."/>
            <person name="Gomez Garrido J."/>
        </authorList>
    </citation>
    <scope>NUCLEOTIDE SEQUENCE</scope>
    <source>
        <strain evidence="15">A484AB</strain>
    </source>
</reference>
<keyword evidence="7" id="KW-0350">Heme biosynthesis</keyword>
<comment type="similarity">
    <text evidence="3 13">Belongs to the class-II pyridoxal-phosphate-dependent aminotransferase family.</text>
</comment>
<dbReference type="Gene3D" id="3.40.640.10">
    <property type="entry name" value="Type I PLP-dependent aspartate aminotransferase-like (Major domain)"/>
    <property type="match status" value="1"/>
</dbReference>